<feature type="transmembrane region" description="Helical" evidence="9">
    <location>
        <begin position="193"/>
        <end position="210"/>
    </location>
</feature>
<dbReference type="GO" id="GO:0015421">
    <property type="term" value="F:ABC-type oligopeptide transporter activity"/>
    <property type="evidence" value="ECO:0007669"/>
    <property type="project" value="TreeGrafter"/>
</dbReference>
<evidence type="ECO:0000259" key="11">
    <source>
        <dbReference type="PROSITE" id="PS50929"/>
    </source>
</evidence>
<dbReference type="PROSITE" id="PS50893">
    <property type="entry name" value="ABC_TRANSPORTER_2"/>
    <property type="match status" value="1"/>
</dbReference>
<keyword evidence="3" id="KW-0813">Transport</keyword>
<comment type="caution">
    <text evidence="12">The sequence shown here is derived from an EMBL/GenBank/DDBJ whole genome shotgun (WGS) entry which is preliminary data.</text>
</comment>
<evidence type="ECO:0000256" key="1">
    <source>
        <dbReference type="ARBA" id="ARBA00004651"/>
    </source>
</evidence>
<comment type="similarity">
    <text evidence="2">Belongs to the ABC transporter superfamily.</text>
</comment>
<dbReference type="SMART" id="SM00382">
    <property type="entry name" value="AAA"/>
    <property type="match status" value="1"/>
</dbReference>
<sequence>MPFVLDNSASNAARLCYAEPLNDFAAHRKDPSMNGLLRRFFVYYRPHKRLFLIDFSSAVVSGLLELAFPVAVSLFIDRLLPTQQFGLIAVGAAGLLLIYLLNAAFQVVVTYWGHMLGINIETEMRRRAFDHLQTLSFRFFDNEKTGRLVARLTKDLEEIGEVAHHGPEDLFIAVMTLIGAFLLMLWVHPPLALIALVIVPLTAFLTTHYGQRMTQTWRALYGRVADFNTRIEANVGGIRVVQAFANEEHEKRLFAHDNSRYRATKLEAYRFMAASTSLTYLSMRFVQVVIMLAGAWFVTVGSLTAGGFVGFLLLVTVFLRPIEKINSVIETYPKGIAGFQRYLDFLDERPDVADRPGARAVERLAGDIRYEGVAFGYGAGREILKGVDLSIRAGELAAFVGPSGAGKSTLLSLLPRFYDVGRGRILIDGHDIRDMTLRSLRANIGIVQQDVFLFAGSIRENIAYGRLGASDAEIMAAAAKARLGELIDTLPEGLDTMVGERGVKLSGGQKQRLAIARIFLKNPPILILDEATSALDTETERAIQASLAELSHGRTVLVIAHRLATIRAADRIFVVEEGRIVEEGSHAELVGRSSGLYRRLHDLQLDGAVIDA</sequence>
<dbReference type="Gene3D" id="3.40.50.300">
    <property type="entry name" value="P-loop containing nucleotide triphosphate hydrolases"/>
    <property type="match status" value="1"/>
</dbReference>
<feature type="domain" description="ABC transporter" evidence="10">
    <location>
        <begin position="368"/>
        <end position="602"/>
    </location>
</feature>
<evidence type="ECO:0000313" key="12">
    <source>
        <dbReference type="EMBL" id="GGD92930.1"/>
    </source>
</evidence>
<evidence type="ECO:0000256" key="9">
    <source>
        <dbReference type="SAM" id="Phobius"/>
    </source>
</evidence>
<dbReference type="EMBL" id="BMIQ01000001">
    <property type="protein sequence ID" value="GGD92930.1"/>
    <property type="molecule type" value="Genomic_DNA"/>
</dbReference>
<dbReference type="InterPro" id="IPR003593">
    <property type="entry name" value="AAA+_ATPase"/>
</dbReference>
<evidence type="ECO:0000256" key="6">
    <source>
        <dbReference type="ARBA" id="ARBA00022840"/>
    </source>
</evidence>
<dbReference type="Proteomes" id="UP000644699">
    <property type="component" value="Unassembled WGS sequence"/>
</dbReference>
<comment type="subcellular location">
    <subcellularLocation>
        <location evidence="1">Cell membrane</location>
        <topology evidence="1">Multi-pass membrane protein</topology>
    </subcellularLocation>
</comment>
<evidence type="ECO:0000256" key="3">
    <source>
        <dbReference type="ARBA" id="ARBA00022448"/>
    </source>
</evidence>
<dbReference type="SUPFAM" id="SSF90123">
    <property type="entry name" value="ABC transporter transmembrane region"/>
    <property type="match status" value="1"/>
</dbReference>
<reference evidence="12" key="2">
    <citation type="submission" date="2020-09" db="EMBL/GenBank/DDBJ databases">
        <authorList>
            <person name="Sun Q."/>
            <person name="Zhou Y."/>
        </authorList>
    </citation>
    <scope>NUCLEOTIDE SEQUENCE</scope>
    <source>
        <strain evidence="12">CGMCC 1.15367</strain>
    </source>
</reference>
<evidence type="ECO:0000313" key="13">
    <source>
        <dbReference type="Proteomes" id="UP000644699"/>
    </source>
</evidence>
<proteinExistence type="inferred from homology"/>
<dbReference type="GO" id="GO:0005886">
    <property type="term" value="C:plasma membrane"/>
    <property type="evidence" value="ECO:0007669"/>
    <property type="project" value="UniProtKB-SubCell"/>
</dbReference>
<dbReference type="SUPFAM" id="SSF52540">
    <property type="entry name" value="P-loop containing nucleoside triphosphate hydrolases"/>
    <property type="match status" value="1"/>
</dbReference>
<evidence type="ECO:0000256" key="2">
    <source>
        <dbReference type="ARBA" id="ARBA00005417"/>
    </source>
</evidence>
<keyword evidence="6 12" id="KW-0067">ATP-binding</keyword>
<feature type="transmembrane region" description="Helical" evidence="9">
    <location>
        <begin position="296"/>
        <end position="319"/>
    </location>
</feature>
<feature type="domain" description="ABC transmembrane type-1" evidence="11">
    <location>
        <begin position="52"/>
        <end position="334"/>
    </location>
</feature>
<dbReference type="InterPro" id="IPR027417">
    <property type="entry name" value="P-loop_NTPase"/>
</dbReference>
<dbReference type="Pfam" id="PF00005">
    <property type="entry name" value="ABC_tran"/>
    <property type="match status" value="1"/>
</dbReference>
<gene>
    <name evidence="12" type="ORF">GCM10011390_09590</name>
</gene>
<dbReference type="InterPro" id="IPR011527">
    <property type="entry name" value="ABC1_TM_dom"/>
</dbReference>
<dbReference type="PANTHER" id="PTHR43394:SF1">
    <property type="entry name" value="ATP-BINDING CASSETTE SUB-FAMILY B MEMBER 10, MITOCHONDRIAL"/>
    <property type="match status" value="1"/>
</dbReference>
<evidence type="ECO:0000256" key="8">
    <source>
        <dbReference type="ARBA" id="ARBA00023136"/>
    </source>
</evidence>
<dbReference type="InterPro" id="IPR036640">
    <property type="entry name" value="ABC1_TM_sf"/>
</dbReference>
<accession>A0A917E1M4</accession>
<dbReference type="GO" id="GO:0005524">
    <property type="term" value="F:ATP binding"/>
    <property type="evidence" value="ECO:0007669"/>
    <property type="project" value="UniProtKB-KW"/>
</dbReference>
<dbReference type="Pfam" id="PF00664">
    <property type="entry name" value="ABC_membrane"/>
    <property type="match status" value="1"/>
</dbReference>
<dbReference type="CDD" id="cd18549">
    <property type="entry name" value="ABC_6TM_YwjA_like"/>
    <property type="match status" value="1"/>
</dbReference>
<dbReference type="InterPro" id="IPR017871">
    <property type="entry name" value="ABC_transporter-like_CS"/>
</dbReference>
<dbReference type="GO" id="GO:0016887">
    <property type="term" value="F:ATP hydrolysis activity"/>
    <property type="evidence" value="ECO:0007669"/>
    <property type="project" value="InterPro"/>
</dbReference>
<dbReference type="InterPro" id="IPR039421">
    <property type="entry name" value="Type_1_exporter"/>
</dbReference>
<dbReference type="PROSITE" id="PS00211">
    <property type="entry name" value="ABC_TRANSPORTER_1"/>
    <property type="match status" value="1"/>
</dbReference>
<evidence type="ECO:0000256" key="4">
    <source>
        <dbReference type="ARBA" id="ARBA00022692"/>
    </source>
</evidence>
<dbReference type="PANTHER" id="PTHR43394">
    <property type="entry name" value="ATP-DEPENDENT PERMEASE MDL1, MITOCHONDRIAL"/>
    <property type="match status" value="1"/>
</dbReference>
<evidence type="ECO:0000256" key="5">
    <source>
        <dbReference type="ARBA" id="ARBA00022741"/>
    </source>
</evidence>
<keyword evidence="13" id="KW-1185">Reference proteome</keyword>
<dbReference type="FunFam" id="3.40.50.300:FF:000287">
    <property type="entry name" value="Multidrug ABC transporter ATP-binding protein"/>
    <property type="match status" value="1"/>
</dbReference>
<protein>
    <submittedName>
        <fullName evidence="12">Multidrug ABC transporter ATP-binding protein</fullName>
    </submittedName>
</protein>
<evidence type="ECO:0000256" key="7">
    <source>
        <dbReference type="ARBA" id="ARBA00022989"/>
    </source>
</evidence>
<keyword evidence="4 9" id="KW-0812">Transmembrane</keyword>
<keyword evidence="5" id="KW-0547">Nucleotide-binding</keyword>
<organism evidence="12 13">
    <name type="scientific">Aureimonas endophytica</name>
    <dbReference type="NCBI Taxonomy" id="2027858"/>
    <lineage>
        <taxon>Bacteria</taxon>
        <taxon>Pseudomonadati</taxon>
        <taxon>Pseudomonadota</taxon>
        <taxon>Alphaproteobacteria</taxon>
        <taxon>Hyphomicrobiales</taxon>
        <taxon>Aurantimonadaceae</taxon>
        <taxon>Aureimonas</taxon>
    </lineage>
</organism>
<evidence type="ECO:0000259" key="10">
    <source>
        <dbReference type="PROSITE" id="PS50893"/>
    </source>
</evidence>
<dbReference type="AlphaFoldDB" id="A0A917E1M4"/>
<keyword evidence="8 9" id="KW-0472">Membrane</keyword>
<reference evidence="12" key="1">
    <citation type="journal article" date="2014" name="Int. J. Syst. Evol. Microbiol.">
        <title>Complete genome sequence of Corynebacterium casei LMG S-19264T (=DSM 44701T), isolated from a smear-ripened cheese.</title>
        <authorList>
            <consortium name="US DOE Joint Genome Institute (JGI-PGF)"/>
            <person name="Walter F."/>
            <person name="Albersmeier A."/>
            <person name="Kalinowski J."/>
            <person name="Ruckert C."/>
        </authorList>
    </citation>
    <scope>NUCLEOTIDE SEQUENCE</scope>
    <source>
        <strain evidence="12">CGMCC 1.15367</strain>
    </source>
</reference>
<dbReference type="InterPro" id="IPR003439">
    <property type="entry name" value="ABC_transporter-like_ATP-bd"/>
</dbReference>
<feature type="transmembrane region" description="Helical" evidence="9">
    <location>
        <begin position="50"/>
        <end position="76"/>
    </location>
</feature>
<name>A0A917E1M4_9HYPH</name>
<dbReference type="PROSITE" id="PS50929">
    <property type="entry name" value="ABC_TM1F"/>
    <property type="match status" value="1"/>
</dbReference>
<feature type="transmembrane region" description="Helical" evidence="9">
    <location>
        <begin position="170"/>
        <end position="187"/>
    </location>
</feature>
<feature type="transmembrane region" description="Helical" evidence="9">
    <location>
        <begin position="88"/>
        <end position="112"/>
    </location>
</feature>
<dbReference type="Gene3D" id="1.20.1560.10">
    <property type="entry name" value="ABC transporter type 1, transmembrane domain"/>
    <property type="match status" value="1"/>
</dbReference>
<keyword evidence="7 9" id="KW-1133">Transmembrane helix</keyword>